<dbReference type="Pfam" id="PF09339">
    <property type="entry name" value="HTH_IclR"/>
    <property type="match status" value="1"/>
</dbReference>
<accession>A0A8J7IZB9</accession>
<comment type="caution">
    <text evidence="6">The sequence shown here is derived from an EMBL/GenBank/DDBJ whole genome shotgun (WGS) entry which is preliminary data.</text>
</comment>
<dbReference type="InterPro" id="IPR036390">
    <property type="entry name" value="WH_DNA-bd_sf"/>
</dbReference>
<dbReference type="PANTHER" id="PTHR30136:SF24">
    <property type="entry name" value="HTH-TYPE TRANSCRIPTIONAL REPRESSOR ALLR"/>
    <property type="match status" value="1"/>
</dbReference>
<keyword evidence="7" id="KW-1185">Reference proteome</keyword>
<dbReference type="AlphaFoldDB" id="A0A8J7IZB9"/>
<dbReference type="InterPro" id="IPR014757">
    <property type="entry name" value="Tscrpt_reg_IclR_C"/>
</dbReference>
<dbReference type="SMART" id="SM00346">
    <property type="entry name" value="HTH_ICLR"/>
    <property type="match status" value="1"/>
</dbReference>
<dbReference type="SUPFAM" id="SSF46785">
    <property type="entry name" value="Winged helix' DNA-binding domain"/>
    <property type="match status" value="1"/>
</dbReference>
<dbReference type="RefSeq" id="WP_199384353.1">
    <property type="nucleotide sequence ID" value="NZ_JAEMHM010000009.1"/>
</dbReference>
<evidence type="ECO:0000259" key="4">
    <source>
        <dbReference type="PROSITE" id="PS51077"/>
    </source>
</evidence>
<gene>
    <name evidence="6" type="ORF">JFN93_12145</name>
</gene>
<evidence type="ECO:0000256" key="2">
    <source>
        <dbReference type="ARBA" id="ARBA00023125"/>
    </source>
</evidence>
<dbReference type="PROSITE" id="PS51078">
    <property type="entry name" value="ICLR_ED"/>
    <property type="match status" value="1"/>
</dbReference>
<dbReference type="PANTHER" id="PTHR30136">
    <property type="entry name" value="HELIX-TURN-HELIX TRANSCRIPTIONAL REGULATOR, ICLR FAMILY"/>
    <property type="match status" value="1"/>
</dbReference>
<dbReference type="Gene3D" id="3.30.450.40">
    <property type="match status" value="1"/>
</dbReference>
<protein>
    <submittedName>
        <fullName evidence="6">IclR family transcriptional regulator</fullName>
    </submittedName>
</protein>
<proteinExistence type="predicted"/>
<dbReference type="GO" id="GO:0045892">
    <property type="term" value="P:negative regulation of DNA-templated transcription"/>
    <property type="evidence" value="ECO:0007669"/>
    <property type="project" value="TreeGrafter"/>
</dbReference>
<dbReference type="GO" id="GO:0003700">
    <property type="term" value="F:DNA-binding transcription factor activity"/>
    <property type="evidence" value="ECO:0007669"/>
    <property type="project" value="TreeGrafter"/>
</dbReference>
<dbReference type="Gene3D" id="1.10.10.10">
    <property type="entry name" value="Winged helix-like DNA-binding domain superfamily/Winged helix DNA-binding domain"/>
    <property type="match status" value="1"/>
</dbReference>
<dbReference type="InterPro" id="IPR036388">
    <property type="entry name" value="WH-like_DNA-bd_sf"/>
</dbReference>
<evidence type="ECO:0000313" key="7">
    <source>
        <dbReference type="Proteomes" id="UP000636888"/>
    </source>
</evidence>
<evidence type="ECO:0000313" key="6">
    <source>
        <dbReference type="EMBL" id="MBJ6725462.1"/>
    </source>
</evidence>
<dbReference type="InterPro" id="IPR005471">
    <property type="entry name" value="Tscrpt_reg_IclR_N"/>
</dbReference>
<dbReference type="Proteomes" id="UP000636888">
    <property type="component" value="Unassembled WGS sequence"/>
</dbReference>
<reference evidence="6" key="1">
    <citation type="submission" date="2020-12" db="EMBL/GenBank/DDBJ databases">
        <title>Geomonas sp. Red875, isolated from river sediment.</title>
        <authorList>
            <person name="Xu Z."/>
            <person name="Zhang Z."/>
            <person name="Masuda Y."/>
            <person name="Itoh H."/>
            <person name="Senoo K."/>
        </authorList>
    </citation>
    <scope>NUCLEOTIDE SEQUENCE</scope>
    <source>
        <strain evidence="6">Red875</strain>
    </source>
</reference>
<keyword evidence="1" id="KW-0805">Transcription regulation</keyword>
<organism evidence="6 7">
    <name type="scientific">Geomesophilobacter sediminis</name>
    <dbReference type="NCBI Taxonomy" id="2798584"/>
    <lineage>
        <taxon>Bacteria</taxon>
        <taxon>Pseudomonadati</taxon>
        <taxon>Thermodesulfobacteriota</taxon>
        <taxon>Desulfuromonadia</taxon>
        <taxon>Geobacterales</taxon>
        <taxon>Geobacteraceae</taxon>
        <taxon>Geomesophilobacter</taxon>
    </lineage>
</organism>
<feature type="domain" description="HTH iclR-type" evidence="4">
    <location>
        <begin position="9"/>
        <end position="71"/>
    </location>
</feature>
<sequence length="274" mass="30096">MQETTDYTVRNVKKALELLELLAESPEEITLPVLSASLGFSPNKIYRLLATLIERGLVERNRCSGAYRLGADTAALARKLLVSTNLTRPVSNDTPSATGGAELVGYAQPILEQLARTHDEAVYMTVIKDNEVLFLNMVDSLQPVKTEALTGRKFPFFTNAAGKVMKAVDSWDLLEKICKRDERKGKQPDLDQLAREMQQIRATGVAIDHGGLGDGVISVAVAVRDYAGMVVGAITMLGPSFRMLTERLEKEIIPSLREGAELLSERFGYARAEI</sequence>
<evidence type="ECO:0000256" key="1">
    <source>
        <dbReference type="ARBA" id="ARBA00023015"/>
    </source>
</evidence>
<dbReference type="FunFam" id="1.10.10.10:FF:000056">
    <property type="entry name" value="IclR family transcriptional regulator"/>
    <property type="match status" value="1"/>
</dbReference>
<dbReference type="PROSITE" id="PS51077">
    <property type="entry name" value="HTH_ICLR"/>
    <property type="match status" value="1"/>
</dbReference>
<feature type="domain" description="IclR-ED" evidence="5">
    <location>
        <begin position="89"/>
        <end position="269"/>
    </location>
</feature>
<keyword evidence="2" id="KW-0238">DNA-binding</keyword>
<dbReference type="GO" id="GO:0003677">
    <property type="term" value="F:DNA binding"/>
    <property type="evidence" value="ECO:0007669"/>
    <property type="project" value="UniProtKB-KW"/>
</dbReference>
<name>A0A8J7IZB9_9BACT</name>
<dbReference type="EMBL" id="JAEMHM010000009">
    <property type="protein sequence ID" value="MBJ6725462.1"/>
    <property type="molecule type" value="Genomic_DNA"/>
</dbReference>
<keyword evidence="3" id="KW-0804">Transcription</keyword>
<evidence type="ECO:0000259" key="5">
    <source>
        <dbReference type="PROSITE" id="PS51078"/>
    </source>
</evidence>
<dbReference type="SUPFAM" id="SSF55781">
    <property type="entry name" value="GAF domain-like"/>
    <property type="match status" value="1"/>
</dbReference>
<dbReference type="InterPro" id="IPR050707">
    <property type="entry name" value="HTH_MetabolicPath_Reg"/>
</dbReference>
<dbReference type="InterPro" id="IPR029016">
    <property type="entry name" value="GAF-like_dom_sf"/>
</dbReference>
<dbReference type="Pfam" id="PF01614">
    <property type="entry name" value="IclR_C"/>
    <property type="match status" value="1"/>
</dbReference>
<evidence type="ECO:0000256" key="3">
    <source>
        <dbReference type="ARBA" id="ARBA00023163"/>
    </source>
</evidence>